<protein>
    <submittedName>
        <fullName evidence="1">Uncharacterized protein</fullName>
    </submittedName>
</protein>
<gene>
    <name evidence="1" type="ORF">N7449_009383</name>
</gene>
<evidence type="ECO:0000313" key="2">
    <source>
        <dbReference type="Proteomes" id="UP001150942"/>
    </source>
</evidence>
<reference evidence="1" key="1">
    <citation type="submission" date="2022-11" db="EMBL/GenBank/DDBJ databases">
        <authorList>
            <person name="Petersen C."/>
        </authorList>
    </citation>
    <scope>NUCLEOTIDE SEQUENCE</scope>
    <source>
        <strain evidence="1">IBT 20477</strain>
    </source>
</reference>
<name>A0A9W9M801_9EURO</name>
<reference evidence="1" key="2">
    <citation type="journal article" date="2023" name="IMA Fungus">
        <title>Comparative genomic study of the Penicillium genus elucidates a diverse pangenome and 15 lateral gene transfer events.</title>
        <authorList>
            <person name="Petersen C."/>
            <person name="Sorensen T."/>
            <person name="Nielsen M.R."/>
            <person name="Sondergaard T.E."/>
            <person name="Sorensen J.L."/>
            <person name="Fitzpatrick D.A."/>
            <person name="Frisvad J.C."/>
            <person name="Nielsen K.L."/>
        </authorList>
    </citation>
    <scope>NUCLEOTIDE SEQUENCE</scope>
    <source>
        <strain evidence="1">IBT 20477</strain>
    </source>
</reference>
<dbReference type="AlphaFoldDB" id="A0A9W9M801"/>
<accession>A0A9W9M801</accession>
<sequence>MVLSQLRTHDPAPLTAGGEQFQISLALKWISVGEIPLIRFEMDFGRRNTTDPNGTLETT</sequence>
<comment type="caution">
    <text evidence="1">The sequence shown here is derived from an EMBL/GenBank/DDBJ whole genome shotgun (WGS) entry which is preliminary data.</text>
</comment>
<dbReference type="EMBL" id="JAPQKQ010000006">
    <property type="protein sequence ID" value="KAJ5193241.1"/>
    <property type="molecule type" value="Genomic_DNA"/>
</dbReference>
<proteinExistence type="predicted"/>
<keyword evidence="2" id="KW-1185">Reference proteome</keyword>
<evidence type="ECO:0000313" key="1">
    <source>
        <dbReference type="EMBL" id="KAJ5193241.1"/>
    </source>
</evidence>
<organism evidence="1 2">
    <name type="scientific">Penicillium cf. viridicatum</name>
    <dbReference type="NCBI Taxonomy" id="2972119"/>
    <lineage>
        <taxon>Eukaryota</taxon>
        <taxon>Fungi</taxon>
        <taxon>Dikarya</taxon>
        <taxon>Ascomycota</taxon>
        <taxon>Pezizomycotina</taxon>
        <taxon>Eurotiomycetes</taxon>
        <taxon>Eurotiomycetidae</taxon>
        <taxon>Eurotiales</taxon>
        <taxon>Aspergillaceae</taxon>
        <taxon>Penicillium</taxon>
    </lineage>
</organism>
<dbReference type="Proteomes" id="UP001150942">
    <property type="component" value="Unassembled WGS sequence"/>
</dbReference>